<organism evidence="1 2">
    <name type="scientific">Mizuhopecten yessoensis</name>
    <name type="common">Japanese scallop</name>
    <name type="synonym">Patinopecten yessoensis</name>
    <dbReference type="NCBI Taxonomy" id="6573"/>
    <lineage>
        <taxon>Eukaryota</taxon>
        <taxon>Metazoa</taxon>
        <taxon>Spiralia</taxon>
        <taxon>Lophotrochozoa</taxon>
        <taxon>Mollusca</taxon>
        <taxon>Bivalvia</taxon>
        <taxon>Autobranchia</taxon>
        <taxon>Pteriomorphia</taxon>
        <taxon>Pectinida</taxon>
        <taxon>Pectinoidea</taxon>
        <taxon>Pectinidae</taxon>
        <taxon>Mizuhopecten</taxon>
    </lineage>
</organism>
<keyword evidence="2" id="KW-1185">Reference proteome</keyword>
<name>A0A210PGF1_MIZYE</name>
<accession>A0A210PGF1</accession>
<protein>
    <submittedName>
        <fullName evidence="1">Uncharacterized protein</fullName>
    </submittedName>
</protein>
<dbReference type="EMBL" id="NEDP02076720">
    <property type="protein sequence ID" value="OWF35574.1"/>
    <property type="molecule type" value="Genomic_DNA"/>
</dbReference>
<proteinExistence type="predicted"/>
<evidence type="ECO:0000313" key="2">
    <source>
        <dbReference type="Proteomes" id="UP000242188"/>
    </source>
</evidence>
<reference evidence="1 2" key="1">
    <citation type="journal article" date="2017" name="Nat. Ecol. Evol.">
        <title>Scallop genome provides insights into evolution of bilaterian karyotype and development.</title>
        <authorList>
            <person name="Wang S."/>
            <person name="Zhang J."/>
            <person name="Jiao W."/>
            <person name="Li J."/>
            <person name="Xun X."/>
            <person name="Sun Y."/>
            <person name="Guo X."/>
            <person name="Huan P."/>
            <person name="Dong B."/>
            <person name="Zhang L."/>
            <person name="Hu X."/>
            <person name="Sun X."/>
            <person name="Wang J."/>
            <person name="Zhao C."/>
            <person name="Wang Y."/>
            <person name="Wang D."/>
            <person name="Huang X."/>
            <person name="Wang R."/>
            <person name="Lv J."/>
            <person name="Li Y."/>
            <person name="Zhang Z."/>
            <person name="Liu B."/>
            <person name="Lu W."/>
            <person name="Hui Y."/>
            <person name="Liang J."/>
            <person name="Zhou Z."/>
            <person name="Hou R."/>
            <person name="Li X."/>
            <person name="Liu Y."/>
            <person name="Li H."/>
            <person name="Ning X."/>
            <person name="Lin Y."/>
            <person name="Zhao L."/>
            <person name="Xing Q."/>
            <person name="Dou J."/>
            <person name="Li Y."/>
            <person name="Mao J."/>
            <person name="Guo H."/>
            <person name="Dou H."/>
            <person name="Li T."/>
            <person name="Mu C."/>
            <person name="Jiang W."/>
            <person name="Fu Q."/>
            <person name="Fu X."/>
            <person name="Miao Y."/>
            <person name="Liu J."/>
            <person name="Yu Q."/>
            <person name="Li R."/>
            <person name="Liao H."/>
            <person name="Li X."/>
            <person name="Kong Y."/>
            <person name="Jiang Z."/>
            <person name="Chourrout D."/>
            <person name="Li R."/>
            <person name="Bao Z."/>
        </authorList>
    </citation>
    <scope>NUCLEOTIDE SEQUENCE [LARGE SCALE GENOMIC DNA]</scope>
    <source>
        <strain evidence="1 2">PY_sf001</strain>
    </source>
</reference>
<dbReference type="AlphaFoldDB" id="A0A210PGF1"/>
<comment type="caution">
    <text evidence="1">The sequence shown here is derived from an EMBL/GenBank/DDBJ whole genome shotgun (WGS) entry which is preliminary data.</text>
</comment>
<sequence>MEEIINVLILDELTDDHVDLASFTDASGAAIRSETETAKTPMEKMARSTSTKHLNPKANLQCMYIYTDNAPPPLPPSRNIVSGNKSWDHCGSVVKISVYKSQASHVMDWNSNPIQDRNFDDISDTDLLTLTESQKNVFLEEIG</sequence>
<evidence type="ECO:0000313" key="1">
    <source>
        <dbReference type="EMBL" id="OWF35574.1"/>
    </source>
</evidence>
<gene>
    <name evidence="1" type="ORF">KP79_PYT19285</name>
</gene>
<dbReference type="Proteomes" id="UP000242188">
    <property type="component" value="Unassembled WGS sequence"/>
</dbReference>